<dbReference type="Gene3D" id="3.30.497.10">
    <property type="entry name" value="Antithrombin, subunit I, domain 2"/>
    <property type="match status" value="1"/>
</dbReference>
<evidence type="ECO:0000313" key="4">
    <source>
        <dbReference type="EMBL" id="HGV98295.1"/>
    </source>
</evidence>
<evidence type="ECO:0000259" key="3">
    <source>
        <dbReference type="SMART" id="SM00093"/>
    </source>
</evidence>
<dbReference type="InterPro" id="IPR023796">
    <property type="entry name" value="Serpin_dom"/>
</dbReference>
<dbReference type="Gene3D" id="2.30.39.10">
    <property type="entry name" value="Alpha-1-antitrypsin, domain 1"/>
    <property type="match status" value="1"/>
</dbReference>
<evidence type="ECO:0000256" key="1">
    <source>
        <dbReference type="RuleBase" id="RU000411"/>
    </source>
</evidence>
<dbReference type="GO" id="GO:0004867">
    <property type="term" value="F:serine-type endopeptidase inhibitor activity"/>
    <property type="evidence" value="ECO:0007669"/>
    <property type="project" value="InterPro"/>
</dbReference>
<dbReference type="CDD" id="cd19590">
    <property type="entry name" value="serpin_thermopin-like"/>
    <property type="match status" value="1"/>
</dbReference>
<feature type="signal peptide" evidence="2">
    <location>
        <begin position="1"/>
        <end position="29"/>
    </location>
</feature>
<comment type="similarity">
    <text evidence="1">Belongs to the serpin family.</text>
</comment>
<protein>
    <submittedName>
        <fullName evidence="4">Serpin family protein</fullName>
    </submittedName>
</protein>
<dbReference type="InterPro" id="IPR000215">
    <property type="entry name" value="Serpin_fam"/>
</dbReference>
<dbReference type="EMBL" id="DTGZ01000157">
    <property type="protein sequence ID" value="HGV98295.1"/>
    <property type="molecule type" value="Genomic_DNA"/>
</dbReference>
<dbReference type="PANTHER" id="PTHR11461:SF211">
    <property type="entry name" value="GH10112P-RELATED"/>
    <property type="match status" value="1"/>
</dbReference>
<dbReference type="SMART" id="SM00093">
    <property type="entry name" value="SERPIN"/>
    <property type="match status" value="1"/>
</dbReference>
<dbReference type="InterPro" id="IPR042178">
    <property type="entry name" value="Serpin_sf_1"/>
</dbReference>
<organism evidence="4">
    <name type="scientific">candidate division WOR-3 bacterium</name>
    <dbReference type="NCBI Taxonomy" id="2052148"/>
    <lineage>
        <taxon>Bacteria</taxon>
        <taxon>Bacteria division WOR-3</taxon>
    </lineage>
</organism>
<dbReference type="InterPro" id="IPR023795">
    <property type="entry name" value="Serpin_CS"/>
</dbReference>
<dbReference type="PROSITE" id="PS51257">
    <property type="entry name" value="PROKAR_LIPOPROTEIN"/>
    <property type="match status" value="1"/>
</dbReference>
<evidence type="ECO:0000256" key="2">
    <source>
        <dbReference type="SAM" id="SignalP"/>
    </source>
</evidence>
<dbReference type="GO" id="GO:0005615">
    <property type="term" value="C:extracellular space"/>
    <property type="evidence" value="ECO:0007669"/>
    <property type="project" value="InterPro"/>
</dbReference>
<dbReference type="AlphaFoldDB" id="A0A7C4XFT9"/>
<comment type="caution">
    <text evidence="4">The sequence shown here is derived from an EMBL/GenBank/DDBJ whole genome shotgun (WGS) entry which is preliminary data.</text>
</comment>
<gene>
    <name evidence="4" type="ORF">ENV60_08380</name>
</gene>
<sequence length="425" mass="48893">MKRRFNMFIQQKRILFGFVLLLTACFAMGHRQESTESTGEVQVQLAVDVSNQFCFELYEKLKENGGNIFFSPFSITMAMAMVFEGARGWTSGEMLDVFKFPGDEKTRLESFSAVYHLVNKKDAKYTLHTANALWIQKDYKILPDYIKKIKEYYYGSVENVDFIHALEQARQTINTWVEKKTNNRIKNLFPPGSLNSNSRLVITNAVYFKGKWVKQFDKELTRDEDFWITEERSVKVPMMRMTDPQSMFNYGETESLQILELPYEGDALSMIILLPRAKDLRLIENGLNEEKFKEYLSLLSPNRVSVFLPRFTFENRYELTKILCELGMPNAFSPHADFSGIDGSRNLFIQTVVHQSYVDVNEEGTEAAAATGVAVGITAVRPKIPVFRADHPFIFVIQEKGTGNILFMGRVVEPELKNGDKDNQR</sequence>
<name>A0A7C4XFT9_UNCW3</name>
<reference evidence="4" key="1">
    <citation type="journal article" date="2020" name="mSystems">
        <title>Genome- and Community-Level Interaction Insights into Carbon Utilization and Element Cycling Functions of Hydrothermarchaeota in Hydrothermal Sediment.</title>
        <authorList>
            <person name="Zhou Z."/>
            <person name="Liu Y."/>
            <person name="Xu W."/>
            <person name="Pan J."/>
            <person name="Luo Z.H."/>
            <person name="Li M."/>
        </authorList>
    </citation>
    <scope>NUCLEOTIDE SEQUENCE [LARGE SCALE GENOMIC DNA]</scope>
    <source>
        <strain evidence="4">SpSt-774</strain>
    </source>
</reference>
<accession>A0A7C4XFT9</accession>
<dbReference type="InterPro" id="IPR036186">
    <property type="entry name" value="Serpin_sf"/>
</dbReference>
<dbReference type="SUPFAM" id="SSF56574">
    <property type="entry name" value="Serpins"/>
    <property type="match status" value="1"/>
</dbReference>
<feature type="chain" id="PRO_5028062129" evidence="2">
    <location>
        <begin position="30"/>
        <end position="425"/>
    </location>
</feature>
<dbReference type="PROSITE" id="PS00284">
    <property type="entry name" value="SERPIN"/>
    <property type="match status" value="1"/>
</dbReference>
<dbReference type="PANTHER" id="PTHR11461">
    <property type="entry name" value="SERINE PROTEASE INHIBITOR, SERPIN"/>
    <property type="match status" value="1"/>
</dbReference>
<proteinExistence type="inferred from homology"/>
<dbReference type="InterPro" id="IPR042185">
    <property type="entry name" value="Serpin_sf_2"/>
</dbReference>
<feature type="domain" description="Serpin" evidence="3">
    <location>
        <begin position="55"/>
        <end position="414"/>
    </location>
</feature>
<dbReference type="Pfam" id="PF00079">
    <property type="entry name" value="Serpin"/>
    <property type="match status" value="1"/>
</dbReference>
<keyword evidence="2" id="KW-0732">Signal</keyword>